<dbReference type="Proteomes" id="UP001149411">
    <property type="component" value="Unassembled WGS sequence"/>
</dbReference>
<dbReference type="EMBL" id="RKLV01000005">
    <property type="protein sequence ID" value="MCX2818896.1"/>
    <property type="molecule type" value="Genomic_DNA"/>
</dbReference>
<accession>A0A9Q4C5Z9</accession>
<dbReference type="RefSeq" id="WP_266086738.1">
    <property type="nucleotide sequence ID" value="NZ_RKLV01000005.1"/>
</dbReference>
<evidence type="ECO:0000256" key="1">
    <source>
        <dbReference type="SAM" id="MobiDB-lite"/>
    </source>
</evidence>
<dbReference type="InterPro" id="IPR055925">
    <property type="entry name" value="DUF7502"/>
</dbReference>
<evidence type="ECO:0000256" key="2">
    <source>
        <dbReference type="SAM" id="Phobius"/>
    </source>
</evidence>
<keyword evidence="2" id="KW-0472">Membrane</keyword>
<protein>
    <submittedName>
        <fullName evidence="3">Uncharacterized protein</fullName>
    </submittedName>
</protein>
<proteinExistence type="predicted"/>
<keyword evidence="2" id="KW-0812">Transmembrane</keyword>
<comment type="caution">
    <text evidence="3">The sequence shown here is derived from an EMBL/GenBank/DDBJ whole genome shotgun (WGS) entry which is preliminary data.</text>
</comment>
<sequence>MTGAEELLQAEKEIRREGAKAAFLHSAIETTLVFVAVFLVIDSSSPSWLPATVGTDAVTVPGSAVAAVVAGVVFFAVDSVLVYRSRTVEYFEEANPQVEEALRTARDAARRNEETEMAERLYSDVLEELRTTSSEGFVSVRRIVGSLALVVGVGALLLTASIGGMGFGDGLFGNNPFGGGGDSASDQGQGGGGSGGERQYDDLQDPGEVLGETGEVTRGENDQDVELRRSGTGGDGSGETGSAGGGNDYTGGVEVQSQRAEYSPEEEIEDAELVKEYNLKIRGEE</sequence>
<evidence type="ECO:0000313" key="3">
    <source>
        <dbReference type="EMBL" id="MCX2818896.1"/>
    </source>
</evidence>
<gene>
    <name evidence="3" type="ORF">EGH25_05980</name>
</gene>
<feature type="compositionally biased region" description="Gly residues" evidence="1">
    <location>
        <begin position="178"/>
        <end position="196"/>
    </location>
</feature>
<dbReference type="Pfam" id="PF24334">
    <property type="entry name" value="DUF7502"/>
    <property type="match status" value="1"/>
</dbReference>
<keyword evidence="4" id="KW-1185">Reference proteome</keyword>
<evidence type="ECO:0000313" key="4">
    <source>
        <dbReference type="Proteomes" id="UP001149411"/>
    </source>
</evidence>
<feature type="region of interest" description="Disordered" evidence="1">
    <location>
        <begin position="178"/>
        <end position="269"/>
    </location>
</feature>
<organism evidence="3 4">
    <name type="scientific">Halorutilus salinus</name>
    <dbReference type="NCBI Taxonomy" id="2487751"/>
    <lineage>
        <taxon>Archaea</taxon>
        <taxon>Methanobacteriati</taxon>
        <taxon>Methanobacteriota</taxon>
        <taxon>Stenosarchaea group</taxon>
        <taxon>Halobacteria</taxon>
        <taxon>Halorutilales</taxon>
        <taxon>Halorutilaceae</taxon>
        <taxon>Halorutilus</taxon>
    </lineage>
</organism>
<feature type="compositionally biased region" description="Basic and acidic residues" evidence="1">
    <location>
        <begin position="215"/>
        <end position="229"/>
    </location>
</feature>
<feature type="compositionally biased region" description="Gly residues" evidence="1">
    <location>
        <begin position="231"/>
        <end position="249"/>
    </location>
</feature>
<dbReference type="AlphaFoldDB" id="A0A9Q4C5Z9"/>
<feature type="transmembrane region" description="Helical" evidence="2">
    <location>
        <begin position="21"/>
        <end position="41"/>
    </location>
</feature>
<reference evidence="3" key="1">
    <citation type="submission" date="2022-09" db="EMBL/GenBank/DDBJ databases">
        <title>Haloadaptaus new haloarchaeum isolated from saline soil.</title>
        <authorList>
            <person name="Duran-Viseras A."/>
            <person name="Sanchez-Porro C."/>
            <person name="Ventosa A."/>
        </authorList>
    </citation>
    <scope>NUCLEOTIDE SEQUENCE</scope>
    <source>
        <strain evidence="3">F3-133</strain>
    </source>
</reference>
<name>A0A9Q4C5Z9_9EURY</name>
<keyword evidence="2" id="KW-1133">Transmembrane helix</keyword>
<feature type="transmembrane region" description="Helical" evidence="2">
    <location>
        <begin position="143"/>
        <end position="167"/>
    </location>
</feature>
<feature type="transmembrane region" description="Helical" evidence="2">
    <location>
        <begin position="61"/>
        <end position="83"/>
    </location>
</feature>